<evidence type="ECO:0000256" key="10">
    <source>
        <dbReference type="ARBA" id="ARBA00023180"/>
    </source>
</evidence>
<keyword evidence="7" id="KW-0297">G-protein coupled receptor</keyword>
<feature type="non-terminal residue" evidence="13">
    <location>
        <position position="1"/>
    </location>
</feature>
<comment type="similarity">
    <text evidence="3">Belongs to the G-protein coupled receptor 1 family.</text>
</comment>
<evidence type="ECO:0000256" key="6">
    <source>
        <dbReference type="ARBA" id="ARBA00022989"/>
    </source>
</evidence>
<evidence type="ECO:0000256" key="4">
    <source>
        <dbReference type="ARBA" id="ARBA00022475"/>
    </source>
</evidence>
<evidence type="ECO:0000256" key="2">
    <source>
        <dbReference type="ARBA" id="ARBA00004651"/>
    </source>
</evidence>
<evidence type="ECO:0000256" key="7">
    <source>
        <dbReference type="ARBA" id="ARBA00023040"/>
    </source>
</evidence>
<reference evidence="13 14" key="1">
    <citation type="submission" date="2019-09" db="EMBL/GenBank/DDBJ databases">
        <title>Bird 10,000 Genomes (B10K) Project - Family phase.</title>
        <authorList>
            <person name="Zhang G."/>
        </authorList>
    </citation>
    <scope>NUCLEOTIDE SEQUENCE [LARGE SCALE GENOMIC DNA]</scope>
    <source>
        <strain evidence="13">B10K-DU-001-32</strain>
        <tissue evidence="13">Muscle</tissue>
    </source>
</reference>
<evidence type="ECO:0000313" key="14">
    <source>
        <dbReference type="Proteomes" id="UP000527232"/>
    </source>
</evidence>
<sequence>ILAAILRISSAEGWPKAFRTCTSHLTVVALFFRTVFFIYVHPGFYFSVGKVASVIYTLVIPMLNPLIYSLRNKEIR</sequence>
<comment type="subcellular location">
    <subcellularLocation>
        <location evidence="2">Cell membrane</location>
        <topology evidence="2">Multi-pass membrane protein</topology>
    </subcellularLocation>
</comment>
<dbReference type="AlphaFoldDB" id="A0A7K9ML88"/>
<evidence type="ECO:0000313" key="13">
    <source>
        <dbReference type="EMBL" id="NXH75385.1"/>
    </source>
</evidence>
<evidence type="ECO:0000256" key="11">
    <source>
        <dbReference type="ARBA" id="ARBA00023224"/>
    </source>
</evidence>
<dbReference type="GO" id="GO:0005886">
    <property type="term" value="C:plasma membrane"/>
    <property type="evidence" value="ECO:0007669"/>
    <property type="project" value="UniProtKB-SubCell"/>
</dbReference>
<evidence type="ECO:0000256" key="12">
    <source>
        <dbReference type="SAM" id="Phobius"/>
    </source>
</evidence>
<keyword evidence="5 12" id="KW-0812">Transmembrane</keyword>
<evidence type="ECO:0000256" key="8">
    <source>
        <dbReference type="ARBA" id="ARBA00023136"/>
    </source>
</evidence>
<accession>A0A7K9ML88</accession>
<dbReference type="SUPFAM" id="SSF81321">
    <property type="entry name" value="Family A G protein-coupled receptor-like"/>
    <property type="match status" value="1"/>
</dbReference>
<keyword evidence="14" id="KW-1185">Reference proteome</keyword>
<keyword evidence="8 12" id="KW-0472">Membrane</keyword>
<feature type="non-terminal residue" evidence="13">
    <location>
        <position position="76"/>
    </location>
</feature>
<dbReference type="EMBL" id="VWZR01014066">
    <property type="protein sequence ID" value="NXH75385.1"/>
    <property type="molecule type" value="Genomic_DNA"/>
</dbReference>
<protein>
    <submittedName>
        <fullName evidence="13">OR5P2 protein</fullName>
    </submittedName>
</protein>
<keyword evidence="4" id="KW-1003">Cell membrane</keyword>
<evidence type="ECO:0000256" key="3">
    <source>
        <dbReference type="ARBA" id="ARBA00010663"/>
    </source>
</evidence>
<evidence type="ECO:0000256" key="1">
    <source>
        <dbReference type="ARBA" id="ARBA00002936"/>
    </source>
</evidence>
<proteinExistence type="inferred from homology"/>
<gene>
    <name evidence="13" type="primary">Or5p2</name>
    <name evidence="13" type="ORF">HYDTET_R13374</name>
</gene>
<keyword evidence="9" id="KW-0675">Receptor</keyword>
<evidence type="ECO:0000256" key="5">
    <source>
        <dbReference type="ARBA" id="ARBA00022692"/>
    </source>
</evidence>
<keyword evidence="10" id="KW-0325">Glycoprotein</keyword>
<dbReference type="InterPro" id="IPR000725">
    <property type="entry name" value="Olfact_rcpt"/>
</dbReference>
<dbReference type="Gene3D" id="1.10.1220.70">
    <property type="match status" value="1"/>
</dbReference>
<feature type="transmembrane region" description="Helical" evidence="12">
    <location>
        <begin position="51"/>
        <end position="70"/>
    </location>
</feature>
<name>A0A7K9ML88_OCETE</name>
<evidence type="ECO:0000256" key="9">
    <source>
        <dbReference type="ARBA" id="ARBA00023170"/>
    </source>
</evidence>
<dbReference type="Proteomes" id="UP000527232">
    <property type="component" value="Unassembled WGS sequence"/>
</dbReference>
<organism evidence="13 14">
    <name type="scientific">Oceanodroma tethys</name>
    <name type="common">Wedge-rumped storm-petrel</name>
    <name type="synonym">Hydrobates tethys</name>
    <dbReference type="NCBI Taxonomy" id="79633"/>
    <lineage>
        <taxon>Eukaryota</taxon>
        <taxon>Metazoa</taxon>
        <taxon>Chordata</taxon>
        <taxon>Craniata</taxon>
        <taxon>Vertebrata</taxon>
        <taxon>Euteleostomi</taxon>
        <taxon>Archelosauria</taxon>
        <taxon>Archosauria</taxon>
        <taxon>Dinosauria</taxon>
        <taxon>Saurischia</taxon>
        <taxon>Theropoda</taxon>
        <taxon>Coelurosauria</taxon>
        <taxon>Aves</taxon>
        <taxon>Neognathae</taxon>
        <taxon>Neoaves</taxon>
        <taxon>Aequornithes</taxon>
        <taxon>Procellariiformes</taxon>
        <taxon>Hydrobatidae</taxon>
        <taxon>Oceanodroma</taxon>
    </lineage>
</organism>
<dbReference type="PANTHER" id="PTHR48018">
    <property type="entry name" value="OLFACTORY RECEPTOR"/>
    <property type="match status" value="1"/>
</dbReference>
<dbReference type="OrthoDB" id="9975554at2759"/>
<dbReference type="GO" id="GO:0004984">
    <property type="term" value="F:olfactory receptor activity"/>
    <property type="evidence" value="ECO:0007669"/>
    <property type="project" value="InterPro"/>
</dbReference>
<dbReference type="FunFam" id="1.10.1220.70:FF:000001">
    <property type="entry name" value="Olfactory receptor"/>
    <property type="match status" value="1"/>
</dbReference>
<comment type="function">
    <text evidence="1">Odorant receptor.</text>
</comment>
<feature type="transmembrane region" description="Helical" evidence="12">
    <location>
        <begin position="21"/>
        <end position="39"/>
    </location>
</feature>
<keyword evidence="11" id="KW-0807">Transducer</keyword>
<dbReference type="PRINTS" id="PR00245">
    <property type="entry name" value="OLFACTORYR"/>
</dbReference>
<keyword evidence="6 12" id="KW-1133">Transmembrane helix</keyword>
<dbReference type="Pfam" id="PF13853">
    <property type="entry name" value="7tm_4"/>
    <property type="match status" value="1"/>
</dbReference>
<comment type="caution">
    <text evidence="13">The sequence shown here is derived from an EMBL/GenBank/DDBJ whole genome shotgun (WGS) entry which is preliminary data.</text>
</comment>
<dbReference type="GO" id="GO:0004930">
    <property type="term" value="F:G protein-coupled receptor activity"/>
    <property type="evidence" value="ECO:0007669"/>
    <property type="project" value="UniProtKB-KW"/>
</dbReference>